<feature type="repeat" description="WD" evidence="6">
    <location>
        <begin position="101"/>
        <end position="142"/>
    </location>
</feature>
<reference evidence="7" key="1">
    <citation type="submission" date="2008-10" db="EMBL/GenBank/DDBJ databases">
        <authorList>
            <consortium name="cGRASP (B.F. Koop &amp; W.S. Davidson)"/>
            <person name="Leong J."/>
            <person name="von Schalburg K."/>
            <person name="Cooper G."/>
            <person name="Moore R."/>
            <person name="Holt R."/>
            <person name="Davidson W.S."/>
            <person name="Koop B.F."/>
        </authorList>
    </citation>
    <scope>NUCLEOTIDE SEQUENCE</scope>
    <source>
        <tissue evidence="7">Thymus</tissue>
    </source>
</reference>
<keyword evidence="3 6" id="KW-0853">WD repeat</keyword>
<dbReference type="InterPro" id="IPR015943">
    <property type="entry name" value="WD40/YVTN_repeat-like_dom_sf"/>
</dbReference>
<proteinExistence type="evidence at transcript level"/>
<evidence type="ECO:0000256" key="6">
    <source>
        <dbReference type="PROSITE-ProRule" id="PRU00221"/>
    </source>
</evidence>
<dbReference type="InterPro" id="IPR036322">
    <property type="entry name" value="WD40_repeat_dom_sf"/>
</dbReference>
<gene>
    <name evidence="7" type="primary">WDR82</name>
</gene>
<dbReference type="SUPFAM" id="SSF50978">
    <property type="entry name" value="WD40 repeat-like"/>
    <property type="match status" value="1"/>
</dbReference>
<keyword evidence="5" id="KW-0539">Nucleus</keyword>
<dbReference type="Gene3D" id="2.130.10.10">
    <property type="entry name" value="YVTN repeat-like/Quinoprotein amine dehydrogenase"/>
    <property type="match status" value="1"/>
</dbReference>
<organism evidence="7">
    <name type="scientific">Salmo salar</name>
    <name type="common">Atlantic salmon</name>
    <dbReference type="NCBI Taxonomy" id="8030"/>
    <lineage>
        <taxon>Eukaryota</taxon>
        <taxon>Metazoa</taxon>
        <taxon>Chordata</taxon>
        <taxon>Craniata</taxon>
        <taxon>Vertebrata</taxon>
        <taxon>Euteleostomi</taxon>
        <taxon>Actinopterygii</taxon>
        <taxon>Neopterygii</taxon>
        <taxon>Teleostei</taxon>
        <taxon>Protacanthopterygii</taxon>
        <taxon>Salmoniformes</taxon>
        <taxon>Salmonidae</taxon>
        <taxon>Salmoninae</taxon>
        <taxon>Salmo</taxon>
    </lineage>
</organism>
<comment type="subcellular location">
    <subcellularLocation>
        <location evidence="1">Nucleus</location>
    </subcellularLocation>
</comment>
<dbReference type="PROSITE" id="PS50082">
    <property type="entry name" value="WD_REPEATS_2"/>
    <property type="match status" value="1"/>
</dbReference>
<comment type="similarity">
    <text evidence="2">Belongs to the WD repeat SWD2 family.</text>
</comment>
<reference evidence="7" key="3">
    <citation type="submission" date="2010-08" db="EMBL/GenBank/DDBJ databases">
        <authorList>
            <consortium name="cGRASP (B.F. Koop &amp; W.S. Davidson)"/>
        </authorList>
    </citation>
    <scope>NUCLEOTIDE SEQUENCE</scope>
    <source>
        <tissue evidence="7">Thymus</tissue>
    </source>
</reference>
<name>B5XEN0_SALSA</name>
<dbReference type="InterPro" id="IPR001680">
    <property type="entry name" value="WD40_rpt"/>
</dbReference>
<evidence type="ECO:0000256" key="5">
    <source>
        <dbReference type="ARBA" id="ARBA00023242"/>
    </source>
</evidence>
<dbReference type="PANTHER" id="PTHR19861:SF0">
    <property type="entry name" value="WD REPEAT-CONTAINING PROTEIN 82"/>
    <property type="match status" value="1"/>
</dbReference>
<dbReference type="InterPro" id="IPR037867">
    <property type="entry name" value="Swd2/WDR82"/>
</dbReference>
<evidence type="ECO:0000256" key="2">
    <source>
        <dbReference type="ARBA" id="ARBA00005616"/>
    </source>
</evidence>
<dbReference type="EMBL" id="BT049499">
    <property type="protein sequence ID" value="ACI69300.1"/>
    <property type="molecule type" value="mRNA"/>
</dbReference>
<evidence type="ECO:0000256" key="3">
    <source>
        <dbReference type="ARBA" id="ARBA00022574"/>
    </source>
</evidence>
<keyword evidence="4" id="KW-0677">Repeat</keyword>
<dbReference type="GO" id="GO:0003682">
    <property type="term" value="F:chromatin binding"/>
    <property type="evidence" value="ECO:0007669"/>
    <property type="project" value="TreeGrafter"/>
</dbReference>
<protein>
    <submittedName>
        <fullName evidence="7">WD repeat-containing protein 82</fullName>
    </submittedName>
</protein>
<accession>B5XEN0</accession>
<evidence type="ECO:0000256" key="4">
    <source>
        <dbReference type="ARBA" id="ARBA00022737"/>
    </source>
</evidence>
<dbReference type="PROSITE" id="PS50294">
    <property type="entry name" value="WD_REPEATS_REGION"/>
    <property type="match status" value="1"/>
</dbReference>
<evidence type="ECO:0000313" key="7">
    <source>
        <dbReference type="EMBL" id="ACI69300.1"/>
    </source>
</evidence>
<evidence type="ECO:0000256" key="1">
    <source>
        <dbReference type="ARBA" id="ARBA00004123"/>
    </source>
</evidence>
<dbReference type="Pfam" id="PF00400">
    <property type="entry name" value="WD40"/>
    <property type="match status" value="2"/>
</dbReference>
<dbReference type="SMART" id="SM00320">
    <property type="entry name" value="WD40"/>
    <property type="match status" value="3"/>
</dbReference>
<reference evidence="7" key="2">
    <citation type="journal article" date="2010" name="BMC Genomics">
        <title>Salmo salar and Esox lucius full-length cDNA sequences reveal changes in evolutionary pressures on a post-tetraploidization genome.</title>
        <authorList>
            <person name="Leong J.S."/>
            <person name="Jantzen S.G."/>
            <person name="von Schalburg K.R."/>
            <person name="Cooper G.A."/>
            <person name="Messmer A.M."/>
            <person name="Liao N.Y."/>
            <person name="Munro S."/>
            <person name="Moore R."/>
            <person name="Holt R.A."/>
            <person name="Jones S.J."/>
            <person name="Davidson W.S."/>
            <person name="Koop B.F."/>
        </authorList>
    </citation>
    <scope>NUCLEOTIDE SEQUENCE</scope>
    <source>
        <tissue evidence="7">Thymus</tissue>
    </source>
</reference>
<dbReference type="GO" id="GO:0016070">
    <property type="term" value="P:RNA metabolic process"/>
    <property type="evidence" value="ECO:0007669"/>
    <property type="project" value="UniProtKB-ARBA"/>
</dbReference>
<dbReference type="AlphaFoldDB" id="B5XEN0"/>
<sequence>MKLDEELLGSFKSLKSFKNGERINNIDFHYEGKLLVVGSDSNIDIYDCHTAKLCMTTPVAKYGCASVKTVAASNCVLHTSARLNHDVRCLQMDTNSYLRYFSGHTEIVYDVVPSKVCDTFITVSLDNTMKFWDLRNPNYTGEINAYSYPRCTSLSSTGLVFSSVSGPDTLKMFDLRKYQQGPFSVVNFKTHANDESAASTNNYNKNEPITYCLASESSLNDKYIYVAVANDSNYIIHTIDSYKGETISTKVFPLPTLLSFNDLRRIPPSKDKKFPILLSKIGFTFSADSNYILGFSPNDTLSGILNAWNTKTGTDITLKNPIIYKHKIAQHERNERWVSCPSACNVKFNPMYMMMATSVDDVLNLWQPCTDQ</sequence>
<dbReference type="GO" id="GO:0048188">
    <property type="term" value="C:Set1C/COMPASS complex"/>
    <property type="evidence" value="ECO:0007669"/>
    <property type="project" value="TreeGrafter"/>
</dbReference>
<dbReference type="PANTHER" id="PTHR19861">
    <property type="entry name" value="WD40 REPEAT PROTEIN SWD2"/>
    <property type="match status" value="1"/>
</dbReference>